<dbReference type="PROSITE" id="PS00374">
    <property type="entry name" value="MGMT"/>
    <property type="match status" value="1"/>
</dbReference>
<evidence type="ECO:0000256" key="7">
    <source>
        <dbReference type="ARBA" id="ARBA00023204"/>
    </source>
</evidence>
<dbReference type="InterPro" id="IPR001497">
    <property type="entry name" value="MethylDNA_cys_MeTrfase_AS"/>
</dbReference>
<comment type="similarity">
    <text evidence="2 9">Belongs to the MGMT family.</text>
</comment>
<dbReference type="HAMAP" id="MF_00772">
    <property type="entry name" value="OGT"/>
    <property type="match status" value="1"/>
</dbReference>
<dbReference type="GO" id="GO:0003908">
    <property type="term" value="F:methylated-DNA-[protein]-cysteine S-methyltransferase activity"/>
    <property type="evidence" value="ECO:0007669"/>
    <property type="project" value="UniProtKB-UniRule"/>
</dbReference>
<dbReference type="Pfam" id="PF02870">
    <property type="entry name" value="Methyltransf_1N"/>
    <property type="match status" value="1"/>
</dbReference>
<evidence type="ECO:0000256" key="4">
    <source>
        <dbReference type="ARBA" id="ARBA00022603"/>
    </source>
</evidence>
<keyword evidence="4 9" id="KW-0489">Methyltransferase</keyword>
<dbReference type="InterPro" id="IPR036631">
    <property type="entry name" value="MGMT_N_sf"/>
</dbReference>
<dbReference type="FunFam" id="1.10.10.10:FF:000214">
    <property type="entry name" value="Methylated-DNA--protein-cysteine methyltransferase"/>
    <property type="match status" value="1"/>
</dbReference>
<evidence type="ECO:0000256" key="3">
    <source>
        <dbReference type="ARBA" id="ARBA00022490"/>
    </source>
</evidence>
<dbReference type="EMBL" id="RSFA01000036">
    <property type="protein sequence ID" value="RSD31307.1"/>
    <property type="molecule type" value="Genomic_DNA"/>
</dbReference>
<evidence type="ECO:0000256" key="6">
    <source>
        <dbReference type="ARBA" id="ARBA00022763"/>
    </source>
</evidence>
<comment type="subcellular location">
    <subcellularLocation>
        <location evidence="9">Cytoplasm</location>
    </subcellularLocation>
</comment>
<accession>A0A427U3Y9</accession>
<dbReference type="NCBIfam" id="TIGR00589">
    <property type="entry name" value="ogt"/>
    <property type="match status" value="1"/>
</dbReference>
<protein>
    <recommendedName>
        <fullName evidence="9">Methylated-DNA--protein-cysteine methyltransferase</fullName>
        <ecNumber evidence="9">2.1.1.63</ecNumber>
    </recommendedName>
    <alternativeName>
        <fullName evidence="9">6-O-methylguanine-DNA methyltransferase</fullName>
        <shortName evidence="9">MGMT</shortName>
    </alternativeName>
    <alternativeName>
        <fullName evidence="9">O-6-methylguanine-DNA-alkyltransferase</fullName>
    </alternativeName>
</protein>
<feature type="active site" description="Nucleophile; methyl group acceptor" evidence="9">
    <location>
        <position position="128"/>
    </location>
</feature>
<evidence type="ECO:0000313" key="13">
    <source>
        <dbReference type="Proteomes" id="UP000269041"/>
    </source>
</evidence>
<reference evidence="12 13" key="1">
    <citation type="submission" date="2018-12" db="EMBL/GenBank/DDBJ databases">
        <title>Genomic taxonomy of the Vibrionaceae family.</title>
        <authorList>
            <person name="Gomez-Gil B."/>
            <person name="Enciso-Ibarra K."/>
        </authorList>
    </citation>
    <scope>NUCLEOTIDE SEQUENCE [LARGE SCALE GENOMIC DNA]</scope>
    <source>
        <strain evidence="12 13">CAIM 594</strain>
    </source>
</reference>
<dbReference type="Gene3D" id="3.30.160.70">
    <property type="entry name" value="Methylated DNA-protein cysteine methyltransferase domain"/>
    <property type="match status" value="1"/>
</dbReference>
<dbReference type="PANTHER" id="PTHR10815:SF5">
    <property type="entry name" value="METHYLATED-DNA--PROTEIN-CYSTEINE METHYLTRANSFERASE"/>
    <property type="match status" value="1"/>
</dbReference>
<comment type="catalytic activity">
    <reaction evidence="1 9">
        <text>a 4-O-methyl-thymidine in DNA + L-cysteinyl-[protein] = a thymidine in DNA + S-methyl-L-cysteinyl-[protein]</text>
        <dbReference type="Rhea" id="RHEA:53428"/>
        <dbReference type="Rhea" id="RHEA-COMP:10131"/>
        <dbReference type="Rhea" id="RHEA-COMP:10132"/>
        <dbReference type="Rhea" id="RHEA-COMP:13555"/>
        <dbReference type="Rhea" id="RHEA-COMP:13556"/>
        <dbReference type="ChEBI" id="CHEBI:29950"/>
        <dbReference type="ChEBI" id="CHEBI:82612"/>
        <dbReference type="ChEBI" id="CHEBI:137386"/>
        <dbReference type="ChEBI" id="CHEBI:137387"/>
        <dbReference type="EC" id="2.1.1.63"/>
    </reaction>
</comment>
<comment type="miscellaneous">
    <text evidence="9">This enzyme catalyzes only one turnover and therefore is not strictly catalytic. According to one definition, an enzyme is a biocatalyst that acts repeatedly and over many reaction cycles.</text>
</comment>
<dbReference type="InterPro" id="IPR036217">
    <property type="entry name" value="MethylDNA_cys_MeTrfase_DNAb"/>
</dbReference>
<dbReference type="Pfam" id="PF01035">
    <property type="entry name" value="DNA_binding_1"/>
    <property type="match status" value="1"/>
</dbReference>
<comment type="caution">
    <text evidence="12">The sequence shown here is derived from an EMBL/GenBank/DDBJ whole genome shotgun (WGS) entry which is preliminary data.</text>
</comment>
<dbReference type="InterPro" id="IPR023546">
    <property type="entry name" value="MGMT"/>
</dbReference>
<gene>
    <name evidence="12" type="ORF">EJA03_09560</name>
</gene>
<dbReference type="SUPFAM" id="SSF46767">
    <property type="entry name" value="Methylated DNA-protein cysteine methyltransferase, C-terminal domain"/>
    <property type="match status" value="1"/>
</dbReference>
<evidence type="ECO:0000259" key="11">
    <source>
        <dbReference type="Pfam" id="PF02870"/>
    </source>
</evidence>
<dbReference type="GO" id="GO:0006307">
    <property type="term" value="P:DNA alkylation repair"/>
    <property type="evidence" value="ECO:0007669"/>
    <property type="project" value="UniProtKB-UniRule"/>
</dbReference>
<dbReference type="InterPro" id="IPR008332">
    <property type="entry name" value="MethylG_MeTrfase_N"/>
</dbReference>
<keyword evidence="7 9" id="KW-0234">DNA repair</keyword>
<name>A0A427U3Y9_9VIBR</name>
<evidence type="ECO:0000256" key="1">
    <source>
        <dbReference type="ARBA" id="ARBA00001286"/>
    </source>
</evidence>
<keyword evidence="6 9" id="KW-0227">DNA damage</keyword>
<keyword evidence="13" id="KW-1185">Reference proteome</keyword>
<proteinExistence type="inferred from homology"/>
<evidence type="ECO:0000256" key="2">
    <source>
        <dbReference type="ARBA" id="ARBA00008711"/>
    </source>
</evidence>
<dbReference type="InterPro" id="IPR014048">
    <property type="entry name" value="MethylDNA_cys_MeTrfase_DNA-bd"/>
</dbReference>
<evidence type="ECO:0000256" key="5">
    <source>
        <dbReference type="ARBA" id="ARBA00022679"/>
    </source>
</evidence>
<evidence type="ECO:0000256" key="9">
    <source>
        <dbReference type="HAMAP-Rule" id="MF_00772"/>
    </source>
</evidence>
<dbReference type="OrthoDB" id="9811249at2"/>
<organism evidence="12 13">
    <name type="scientific">Vibrio pectenicida</name>
    <dbReference type="NCBI Taxonomy" id="62763"/>
    <lineage>
        <taxon>Bacteria</taxon>
        <taxon>Pseudomonadati</taxon>
        <taxon>Pseudomonadota</taxon>
        <taxon>Gammaproteobacteria</taxon>
        <taxon>Vibrionales</taxon>
        <taxon>Vibrionaceae</taxon>
        <taxon>Vibrio</taxon>
    </lineage>
</organism>
<dbReference type="InterPro" id="IPR036388">
    <property type="entry name" value="WH-like_DNA-bd_sf"/>
</dbReference>
<dbReference type="GO" id="GO:0032259">
    <property type="term" value="P:methylation"/>
    <property type="evidence" value="ECO:0007669"/>
    <property type="project" value="UniProtKB-KW"/>
</dbReference>
<dbReference type="CDD" id="cd06445">
    <property type="entry name" value="ATase"/>
    <property type="match status" value="1"/>
</dbReference>
<dbReference type="Gene3D" id="1.10.10.10">
    <property type="entry name" value="Winged helix-like DNA-binding domain superfamily/Winged helix DNA-binding domain"/>
    <property type="match status" value="1"/>
</dbReference>
<feature type="domain" description="Methylguanine DNA methyltransferase ribonuclease-like" evidence="11">
    <location>
        <begin position="4"/>
        <end position="72"/>
    </location>
</feature>
<keyword evidence="3 9" id="KW-0963">Cytoplasm</keyword>
<comment type="catalytic activity">
    <reaction evidence="8 9">
        <text>a 6-O-methyl-2'-deoxyguanosine in DNA + L-cysteinyl-[protein] = S-methyl-L-cysteinyl-[protein] + a 2'-deoxyguanosine in DNA</text>
        <dbReference type="Rhea" id="RHEA:24000"/>
        <dbReference type="Rhea" id="RHEA-COMP:10131"/>
        <dbReference type="Rhea" id="RHEA-COMP:10132"/>
        <dbReference type="Rhea" id="RHEA-COMP:11367"/>
        <dbReference type="Rhea" id="RHEA-COMP:11368"/>
        <dbReference type="ChEBI" id="CHEBI:29950"/>
        <dbReference type="ChEBI" id="CHEBI:82612"/>
        <dbReference type="ChEBI" id="CHEBI:85445"/>
        <dbReference type="ChEBI" id="CHEBI:85448"/>
        <dbReference type="EC" id="2.1.1.63"/>
    </reaction>
</comment>
<dbReference type="SUPFAM" id="SSF53155">
    <property type="entry name" value="Methylated DNA-protein cysteine methyltransferase domain"/>
    <property type="match status" value="1"/>
</dbReference>
<dbReference type="Proteomes" id="UP000269041">
    <property type="component" value="Unassembled WGS sequence"/>
</dbReference>
<dbReference type="AlphaFoldDB" id="A0A427U3Y9"/>
<evidence type="ECO:0000259" key="10">
    <source>
        <dbReference type="Pfam" id="PF01035"/>
    </source>
</evidence>
<dbReference type="RefSeq" id="WP_125321015.1">
    <property type="nucleotide sequence ID" value="NZ_AP024890.1"/>
</dbReference>
<feature type="domain" description="Methylated-DNA-[protein]-cysteine S-methyltransferase DNA binding" evidence="10">
    <location>
        <begin position="78"/>
        <end position="156"/>
    </location>
</feature>
<sequence length="160" mass="18022">MNQFYTTFESPLGQMTVQANDLGLLGAWFETQTTQPQELGKKDPKHPILILTIRQLKEYFFQGRQTFELPLAVRGTVFQQQVWQELTTIPFGETWSYQKLAEAIGNPRAVRAVGLANGKNPISVIVPCHRVIGKKGKLTGYAGGLERKAALLKLEHWEPD</sequence>
<evidence type="ECO:0000313" key="12">
    <source>
        <dbReference type="EMBL" id="RSD31307.1"/>
    </source>
</evidence>
<keyword evidence="5 9" id="KW-0808">Transferase</keyword>
<comment type="function">
    <text evidence="9">Involved in the cellular defense against the biological effects of O6-methylguanine (O6-MeG) and O4-methylthymine (O4-MeT) in DNA. Repairs the methylated nucleobase in DNA by stoichiometrically transferring the methyl group to a cysteine residue in the enzyme. This is a suicide reaction: the enzyme is irreversibly inactivated.</text>
</comment>
<dbReference type="PANTHER" id="PTHR10815">
    <property type="entry name" value="METHYLATED-DNA--PROTEIN-CYSTEINE METHYLTRANSFERASE"/>
    <property type="match status" value="1"/>
</dbReference>
<dbReference type="EC" id="2.1.1.63" evidence="9"/>
<dbReference type="GO" id="GO:0005737">
    <property type="term" value="C:cytoplasm"/>
    <property type="evidence" value="ECO:0007669"/>
    <property type="project" value="UniProtKB-SubCell"/>
</dbReference>
<evidence type="ECO:0000256" key="8">
    <source>
        <dbReference type="ARBA" id="ARBA00049348"/>
    </source>
</evidence>